<reference evidence="2" key="1">
    <citation type="journal article" date="2019" name="Int. J. Syst. Evol. Microbiol.">
        <title>The Global Catalogue of Microorganisms (GCM) 10K type strain sequencing project: providing services to taxonomists for standard genome sequencing and annotation.</title>
        <authorList>
            <consortium name="The Broad Institute Genomics Platform"/>
            <consortium name="The Broad Institute Genome Sequencing Center for Infectious Disease"/>
            <person name="Wu L."/>
            <person name="Ma J."/>
        </authorList>
    </citation>
    <scope>NUCLEOTIDE SEQUENCE [LARGE SCALE GENOMIC DNA]</scope>
    <source>
        <strain evidence="2">TBRC 1826</strain>
    </source>
</reference>
<accession>A0ABV8FTZ5</accession>
<name>A0ABV8FTZ5_9ACTN</name>
<sequence length="171" mass="18827">MTPRPLTDEELDELLGDTDKLMRQAWAVAFSTPRRRPPRPGDAALGAAHGIDPGDTGGYSGMVLLQAIDDLLVEVTAHLGREGELITARALDYLEVARESLRKPDLDRDRVLALVEAFSVDERRLRAMIELDYAASTCSHTRASLDKLRTAIGHLSRQLLARTGHPDAVQH</sequence>
<dbReference type="Proteomes" id="UP001595847">
    <property type="component" value="Unassembled WGS sequence"/>
</dbReference>
<evidence type="ECO:0000313" key="2">
    <source>
        <dbReference type="Proteomes" id="UP001595847"/>
    </source>
</evidence>
<proteinExistence type="predicted"/>
<organism evidence="1 2">
    <name type="scientific">Nocardiopsis sediminis</name>
    <dbReference type="NCBI Taxonomy" id="1778267"/>
    <lineage>
        <taxon>Bacteria</taxon>
        <taxon>Bacillati</taxon>
        <taxon>Actinomycetota</taxon>
        <taxon>Actinomycetes</taxon>
        <taxon>Streptosporangiales</taxon>
        <taxon>Nocardiopsidaceae</taxon>
        <taxon>Nocardiopsis</taxon>
    </lineage>
</organism>
<evidence type="ECO:0000313" key="1">
    <source>
        <dbReference type="EMBL" id="MFC3998884.1"/>
    </source>
</evidence>
<protein>
    <submittedName>
        <fullName evidence="1">Uncharacterized protein</fullName>
    </submittedName>
</protein>
<gene>
    <name evidence="1" type="ORF">ACFOVU_23385</name>
</gene>
<dbReference type="EMBL" id="JBHSBH010000015">
    <property type="protein sequence ID" value="MFC3998884.1"/>
    <property type="molecule type" value="Genomic_DNA"/>
</dbReference>
<dbReference type="RefSeq" id="WP_378537011.1">
    <property type="nucleotide sequence ID" value="NZ_JBHSBH010000015.1"/>
</dbReference>
<comment type="caution">
    <text evidence="1">The sequence shown here is derived from an EMBL/GenBank/DDBJ whole genome shotgun (WGS) entry which is preliminary data.</text>
</comment>
<keyword evidence="2" id="KW-1185">Reference proteome</keyword>